<feature type="domain" description="Glycosyl transferase family 1" evidence="1">
    <location>
        <begin position="200"/>
        <end position="366"/>
    </location>
</feature>
<evidence type="ECO:0000259" key="1">
    <source>
        <dbReference type="Pfam" id="PF00534"/>
    </source>
</evidence>
<dbReference type="PANTHER" id="PTHR45947">
    <property type="entry name" value="SULFOQUINOVOSYL TRANSFERASE SQD2"/>
    <property type="match status" value="1"/>
</dbReference>
<name>A0ABY8KXF5_9FLAO</name>
<organism evidence="3 4">
    <name type="scientific">Aequorivita marisscotiae</name>
    <dbReference type="NCBI Taxonomy" id="3040348"/>
    <lineage>
        <taxon>Bacteria</taxon>
        <taxon>Pseudomonadati</taxon>
        <taxon>Bacteroidota</taxon>
        <taxon>Flavobacteriia</taxon>
        <taxon>Flavobacteriales</taxon>
        <taxon>Flavobacteriaceae</taxon>
        <taxon>Aequorivita</taxon>
    </lineage>
</organism>
<dbReference type="CDD" id="cd03801">
    <property type="entry name" value="GT4_PimA-like"/>
    <property type="match status" value="1"/>
</dbReference>
<sequence>MESNPRHTELSVGFITPEYPHPKVQHAAGIGTSIKNLALALVKKNVSVTVFVYHQNENNIIVDEGVEIHLVKKKKYKLFTWFFYRLNIQNYVNSIIEGKNIKILEAPDWTGITAFMRFKIPLVIRLHGSDAYFCKLENRNQKFKNFLFEKLALMGGGAYIAPTNYAGLITSKIFSLNKQKIKTIHNGLQLDSFENDTPQFYNKNTILYIGTIIRKKGVLELAQIFNMVVEANPEAQLIIIGDDSSDIKTGNASTYSLMKGLFSAKAKAQSIYLGKIPYADVIEHIKNAHICVFPSFAETLGMVTIESMALNKPVVNTNIGWANELIDDGVNGFLVHPLRIDDYATRIIELLNDEKLCMEIGKAARKKVETLFDIEKTVDINIAFYKSIVV</sequence>
<accession>A0ABY8KXF5</accession>
<dbReference type="EMBL" id="CP122379">
    <property type="protein sequence ID" value="WGF92735.1"/>
    <property type="molecule type" value="Genomic_DNA"/>
</dbReference>
<evidence type="ECO:0000259" key="2">
    <source>
        <dbReference type="Pfam" id="PF13439"/>
    </source>
</evidence>
<gene>
    <name evidence="3" type="ORF">QCQ61_00765</name>
</gene>
<reference evidence="3 4" key="1">
    <citation type="submission" date="2023-04" db="EMBL/GenBank/DDBJ databases">
        <title>Taxonomic identification of the Arctic strain Aequorivita sp. nov. and transcriptomic analysis in response to temperature stress.</title>
        <authorList>
            <person name="Liu W."/>
            <person name="Cong B."/>
            <person name="Lin J."/>
        </authorList>
    </citation>
    <scope>NUCLEOTIDE SEQUENCE [LARGE SCALE GENOMIC DNA]</scope>
    <source>
        <strain evidence="3 4">Ant34-E75</strain>
    </source>
</reference>
<dbReference type="Pfam" id="PF00534">
    <property type="entry name" value="Glycos_transf_1"/>
    <property type="match status" value="1"/>
</dbReference>
<keyword evidence="3" id="KW-0328">Glycosyltransferase</keyword>
<dbReference type="EC" id="2.4.-.-" evidence="3"/>
<dbReference type="Proteomes" id="UP001238523">
    <property type="component" value="Chromosome"/>
</dbReference>
<dbReference type="RefSeq" id="WP_279448805.1">
    <property type="nucleotide sequence ID" value="NZ_CP122379.1"/>
</dbReference>
<keyword evidence="3" id="KW-0808">Transferase</keyword>
<feature type="domain" description="Glycosyltransferase subfamily 4-like N-terminal" evidence="2">
    <location>
        <begin position="29"/>
        <end position="191"/>
    </location>
</feature>
<dbReference type="GO" id="GO:0016757">
    <property type="term" value="F:glycosyltransferase activity"/>
    <property type="evidence" value="ECO:0007669"/>
    <property type="project" value="UniProtKB-KW"/>
</dbReference>
<dbReference type="InterPro" id="IPR001296">
    <property type="entry name" value="Glyco_trans_1"/>
</dbReference>
<keyword evidence="4" id="KW-1185">Reference proteome</keyword>
<dbReference type="Pfam" id="PF13439">
    <property type="entry name" value="Glyco_transf_4"/>
    <property type="match status" value="1"/>
</dbReference>
<proteinExistence type="predicted"/>
<evidence type="ECO:0000313" key="4">
    <source>
        <dbReference type="Proteomes" id="UP001238523"/>
    </source>
</evidence>
<dbReference type="InterPro" id="IPR028098">
    <property type="entry name" value="Glyco_trans_4-like_N"/>
</dbReference>
<protein>
    <submittedName>
        <fullName evidence="3">Glycosyltransferase family 4 protein</fullName>
        <ecNumber evidence="3">2.4.-.-</ecNumber>
    </submittedName>
</protein>
<dbReference type="PANTHER" id="PTHR45947:SF3">
    <property type="entry name" value="SULFOQUINOVOSYL TRANSFERASE SQD2"/>
    <property type="match status" value="1"/>
</dbReference>
<dbReference type="Gene3D" id="3.40.50.2000">
    <property type="entry name" value="Glycogen Phosphorylase B"/>
    <property type="match status" value="2"/>
</dbReference>
<dbReference type="InterPro" id="IPR050194">
    <property type="entry name" value="Glycosyltransferase_grp1"/>
</dbReference>
<evidence type="ECO:0000313" key="3">
    <source>
        <dbReference type="EMBL" id="WGF92735.1"/>
    </source>
</evidence>
<dbReference type="SUPFAM" id="SSF53756">
    <property type="entry name" value="UDP-Glycosyltransferase/glycogen phosphorylase"/>
    <property type="match status" value="1"/>
</dbReference>